<dbReference type="Proteomes" id="UP001214628">
    <property type="component" value="Chromosome 7"/>
</dbReference>
<organism evidence="6 7">
    <name type="scientific">Malassezia psittaci</name>
    <dbReference type="NCBI Taxonomy" id="1821823"/>
    <lineage>
        <taxon>Eukaryota</taxon>
        <taxon>Fungi</taxon>
        <taxon>Dikarya</taxon>
        <taxon>Basidiomycota</taxon>
        <taxon>Ustilaginomycotina</taxon>
        <taxon>Malasseziomycetes</taxon>
        <taxon>Malasseziales</taxon>
        <taxon>Malasseziaceae</taxon>
        <taxon>Malassezia</taxon>
    </lineage>
</organism>
<feature type="compositionally biased region" description="Polar residues" evidence="4">
    <location>
        <begin position="376"/>
        <end position="387"/>
    </location>
</feature>
<feature type="region of interest" description="Disordered" evidence="4">
    <location>
        <begin position="192"/>
        <end position="284"/>
    </location>
</feature>
<dbReference type="EMBL" id="CP118381">
    <property type="protein sequence ID" value="WFD45203.1"/>
    <property type="molecule type" value="Genomic_DNA"/>
</dbReference>
<evidence type="ECO:0000259" key="5">
    <source>
        <dbReference type="Pfam" id="PF07557"/>
    </source>
</evidence>
<evidence type="ECO:0000313" key="6">
    <source>
        <dbReference type="EMBL" id="WFD45203.1"/>
    </source>
</evidence>
<feature type="compositionally biased region" description="Polar residues" evidence="4">
    <location>
        <begin position="214"/>
        <end position="224"/>
    </location>
</feature>
<protein>
    <recommendedName>
        <fullName evidence="5">Shugoshin C-terminal domain-containing protein</fullName>
    </recommendedName>
</protein>
<proteinExistence type="inferred from homology"/>
<sequence>MAPVTRCEARASQTGVEHGVQLEQILENFEQFRRKHIAQNRDIVRANTLAQLRIRELEARVLALEQERAEQSLQHGKQQAHAQRLQYALDCIRVGWETMAQGLEEAGVDAQMGHTRFQQQQESVQLSLQHNLPSTRSHIARSIEPMTEIPELVDESVSDMNIEANMDASAPSTEHGLATPLQGDTCPAFITRRRRSRRHSQSIQPTIPYESLNHESQLVDNQSLSSTDHSQQASASSSKLASTTDDDVQYEQHQFTKQTSSQISSGSIQQTNQVSSFGDTQDLHNELPSEAVDSASANLLTNTPYDQEQETDPTSPDYSNAHTQDMPSTQSIPTETSSLKYPPFAATEPSSIESVPLAEQAAIQNDVAPRKRNRSSRVSIQELNTEPETPLGSRRARKSVNYALPKLNTKMRKPDHLIDQDKDKLHKIHDIDSDSTVQDHAQESTQSIPLSTATRLAGKKQRAETTQKVGTAGQADIAEQAGSAEQAEVAEQAEAEEQDEIAEQVDSAEQAETAEQAQVAEQDELAQQAKTAEPRNAAKQRNAIPSNSRLRSAQPMDTPTPHTLLTSTASIPVRSATPHTKRPMPPSAKLERFRKFSGDPLKERKEQPSAWLLQEHSTQDMSTWASSLLNLASPEPRKPVKSTPRASLEFNGNTNLADPAANPSTESRRARRRSQKENHVR</sequence>
<feature type="compositionally biased region" description="Basic and acidic residues" evidence="4">
    <location>
        <begin position="589"/>
        <end position="607"/>
    </location>
</feature>
<feature type="compositionally biased region" description="Low complexity" evidence="4">
    <location>
        <begin position="258"/>
        <end position="273"/>
    </location>
</feature>
<dbReference type="GO" id="GO:0005634">
    <property type="term" value="C:nucleus"/>
    <property type="evidence" value="ECO:0007669"/>
    <property type="project" value="InterPro"/>
</dbReference>
<evidence type="ECO:0000256" key="2">
    <source>
        <dbReference type="ARBA" id="ARBA00022829"/>
    </source>
</evidence>
<evidence type="ECO:0000256" key="3">
    <source>
        <dbReference type="SAM" id="Coils"/>
    </source>
</evidence>
<feature type="compositionally biased region" description="Low complexity" evidence="4">
    <location>
        <begin position="508"/>
        <end position="529"/>
    </location>
</feature>
<accession>A0AAF0FIR9</accession>
<keyword evidence="7" id="KW-1185">Reference proteome</keyword>
<evidence type="ECO:0000256" key="1">
    <source>
        <dbReference type="ARBA" id="ARBA00010845"/>
    </source>
</evidence>
<feature type="compositionally biased region" description="Polar residues" evidence="4">
    <location>
        <begin position="304"/>
        <end position="339"/>
    </location>
</feature>
<feature type="compositionally biased region" description="Low complexity" evidence="4">
    <location>
        <begin position="478"/>
        <end position="490"/>
    </location>
</feature>
<feature type="compositionally biased region" description="Polar residues" evidence="4">
    <location>
        <begin position="543"/>
        <end position="570"/>
    </location>
</feature>
<dbReference type="GO" id="GO:0045132">
    <property type="term" value="P:meiotic chromosome segregation"/>
    <property type="evidence" value="ECO:0007669"/>
    <property type="project" value="InterPro"/>
</dbReference>
<feature type="compositionally biased region" description="Polar residues" evidence="4">
    <location>
        <begin position="435"/>
        <end position="454"/>
    </location>
</feature>
<evidence type="ECO:0000256" key="4">
    <source>
        <dbReference type="SAM" id="MobiDB-lite"/>
    </source>
</evidence>
<dbReference type="GO" id="GO:0000775">
    <property type="term" value="C:chromosome, centromeric region"/>
    <property type="evidence" value="ECO:0007669"/>
    <property type="project" value="InterPro"/>
</dbReference>
<keyword evidence="2" id="KW-0159">Chromosome partition</keyword>
<dbReference type="AlphaFoldDB" id="A0AAF0FIR9"/>
<feature type="compositionally biased region" description="Low complexity" evidence="4">
    <location>
        <begin position="225"/>
        <end position="243"/>
    </location>
</feature>
<feature type="region of interest" description="Disordered" evidence="4">
    <location>
        <begin position="304"/>
        <end position="400"/>
    </location>
</feature>
<feature type="compositionally biased region" description="Acidic residues" evidence="4">
    <location>
        <begin position="491"/>
        <end position="503"/>
    </location>
</feature>
<comment type="similarity">
    <text evidence="1">Belongs to the shugoshin family.</text>
</comment>
<feature type="coiled-coil region" evidence="3">
    <location>
        <begin position="47"/>
        <end position="74"/>
    </location>
</feature>
<gene>
    <name evidence="6" type="ORF">MPSI1_003881</name>
</gene>
<evidence type="ECO:0000313" key="7">
    <source>
        <dbReference type="Proteomes" id="UP001214628"/>
    </source>
</evidence>
<dbReference type="Pfam" id="PF07557">
    <property type="entry name" value="Shugoshin_C"/>
    <property type="match status" value="1"/>
</dbReference>
<keyword evidence="3" id="KW-0175">Coiled coil</keyword>
<feature type="region of interest" description="Disordered" evidence="4">
    <location>
        <begin position="629"/>
        <end position="681"/>
    </location>
</feature>
<feature type="domain" description="Shugoshin C-terminal" evidence="5">
    <location>
        <begin position="393"/>
        <end position="413"/>
    </location>
</feature>
<reference evidence="6" key="1">
    <citation type="submission" date="2023-02" db="EMBL/GenBank/DDBJ databases">
        <title>Mating type loci evolution in Malassezia.</title>
        <authorList>
            <person name="Coelho M.A."/>
        </authorList>
    </citation>
    <scope>NUCLEOTIDE SEQUENCE</scope>
    <source>
        <strain evidence="6">CBS 14136</strain>
    </source>
</reference>
<feature type="region of interest" description="Disordered" evidence="4">
    <location>
        <begin position="435"/>
        <end position="615"/>
    </location>
</feature>
<name>A0AAF0FIR9_9BASI</name>
<dbReference type="InterPro" id="IPR011515">
    <property type="entry name" value="Shugoshin_C"/>
</dbReference>